<accession>A0AAJ0HQL8</accession>
<keyword evidence="2" id="KW-0732">Signal</keyword>
<proteinExistence type="predicted"/>
<reference evidence="3" key="1">
    <citation type="journal article" date="2023" name="Mol. Phylogenet. Evol.">
        <title>Genome-scale phylogeny and comparative genomics of the fungal order Sordariales.</title>
        <authorList>
            <person name="Hensen N."/>
            <person name="Bonometti L."/>
            <person name="Westerberg I."/>
            <person name="Brannstrom I.O."/>
            <person name="Guillou S."/>
            <person name="Cros-Aarteil S."/>
            <person name="Calhoun S."/>
            <person name="Haridas S."/>
            <person name="Kuo A."/>
            <person name="Mondo S."/>
            <person name="Pangilinan J."/>
            <person name="Riley R."/>
            <person name="LaButti K."/>
            <person name="Andreopoulos B."/>
            <person name="Lipzen A."/>
            <person name="Chen C."/>
            <person name="Yan M."/>
            <person name="Daum C."/>
            <person name="Ng V."/>
            <person name="Clum A."/>
            <person name="Steindorff A."/>
            <person name="Ohm R.A."/>
            <person name="Martin F."/>
            <person name="Silar P."/>
            <person name="Natvig D.O."/>
            <person name="Lalanne C."/>
            <person name="Gautier V."/>
            <person name="Ament-Velasquez S.L."/>
            <person name="Kruys A."/>
            <person name="Hutchinson M.I."/>
            <person name="Powell A.J."/>
            <person name="Barry K."/>
            <person name="Miller A.N."/>
            <person name="Grigoriev I.V."/>
            <person name="Debuchy R."/>
            <person name="Gladieux P."/>
            <person name="Hiltunen Thoren M."/>
            <person name="Johannesson H."/>
        </authorList>
    </citation>
    <scope>NUCLEOTIDE SEQUENCE</scope>
    <source>
        <strain evidence="3">CBS 955.72</strain>
    </source>
</reference>
<gene>
    <name evidence="3" type="ORF">B0T25DRAFT_98843</name>
</gene>
<name>A0AAJ0HQL8_9PEZI</name>
<feature type="signal peptide" evidence="2">
    <location>
        <begin position="1"/>
        <end position="25"/>
    </location>
</feature>
<dbReference type="Proteomes" id="UP001275084">
    <property type="component" value="Unassembled WGS sequence"/>
</dbReference>
<comment type="caution">
    <text evidence="3">The sequence shown here is derived from an EMBL/GenBank/DDBJ whole genome shotgun (WGS) entry which is preliminary data.</text>
</comment>
<dbReference type="AlphaFoldDB" id="A0AAJ0HQL8"/>
<sequence length="105" mass="11429">MAVSSTHRPLLQLWLRLLVISYASCLGQVQQVTVRSRIMPFPQCHPSSCPLSAKPHTLPSPPKSANPLAAAFIMPGSRMLPRIVLVAAIAVEGLPLAISRNKLRR</sequence>
<evidence type="ECO:0000313" key="4">
    <source>
        <dbReference type="Proteomes" id="UP001275084"/>
    </source>
</evidence>
<evidence type="ECO:0000313" key="3">
    <source>
        <dbReference type="EMBL" id="KAK3359447.1"/>
    </source>
</evidence>
<evidence type="ECO:0008006" key="5">
    <source>
        <dbReference type="Google" id="ProtNLM"/>
    </source>
</evidence>
<organism evidence="3 4">
    <name type="scientific">Lasiosphaeria hispida</name>
    <dbReference type="NCBI Taxonomy" id="260671"/>
    <lineage>
        <taxon>Eukaryota</taxon>
        <taxon>Fungi</taxon>
        <taxon>Dikarya</taxon>
        <taxon>Ascomycota</taxon>
        <taxon>Pezizomycotina</taxon>
        <taxon>Sordariomycetes</taxon>
        <taxon>Sordariomycetidae</taxon>
        <taxon>Sordariales</taxon>
        <taxon>Lasiosphaeriaceae</taxon>
        <taxon>Lasiosphaeria</taxon>
    </lineage>
</organism>
<keyword evidence="1" id="KW-1133">Transmembrane helix</keyword>
<dbReference type="EMBL" id="JAUIQD010000002">
    <property type="protein sequence ID" value="KAK3359447.1"/>
    <property type="molecule type" value="Genomic_DNA"/>
</dbReference>
<keyword evidence="1" id="KW-0812">Transmembrane</keyword>
<evidence type="ECO:0000256" key="1">
    <source>
        <dbReference type="SAM" id="Phobius"/>
    </source>
</evidence>
<reference evidence="3" key="2">
    <citation type="submission" date="2023-06" db="EMBL/GenBank/DDBJ databases">
        <authorList>
            <consortium name="Lawrence Berkeley National Laboratory"/>
            <person name="Haridas S."/>
            <person name="Hensen N."/>
            <person name="Bonometti L."/>
            <person name="Westerberg I."/>
            <person name="Brannstrom I.O."/>
            <person name="Guillou S."/>
            <person name="Cros-Aarteil S."/>
            <person name="Calhoun S."/>
            <person name="Kuo A."/>
            <person name="Mondo S."/>
            <person name="Pangilinan J."/>
            <person name="Riley R."/>
            <person name="Labutti K."/>
            <person name="Andreopoulos B."/>
            <person name="Lipzen A."/>
            <person name="Chen C."/>
            <person name="Yanf M."/>
            <person name="Daum C."/>
            <person name="Ng V."/>
            <person name="Clum A."/>
            <person name="Steindorff A."/>
            <person name="Ohm R."/>
            <person name="Martin F."/>
            <person name="Silar P."/>
            <person name="Natvig D."/>
            <person name="Lalanne C."/>
            <person name="Gautier V."/>
            <person name="Ament-Velasquez S.L."/>
            <person name="Kruys A."/>
            <person name="Hutchinson M.I."/>
            <person name="Powell A.J."/>
            <person name="Barry K."/>
            <person name="Miller A.N."/>
            <person name="Grigoriev I.V."/>
            <person name="Debuchy R."/>
            <person name="Gladieux P."/>
            <person name="Thoren M.H."/>
            <person name="Johannesson H."/>
        </authorList>
    </citation>
    <scope>NUCLEOTIDE SEQUENCE</scope>
    <source>
        <strain evidence="3">CBS 955.72</strain>
    </source>
</reference>
<evidence type="ECO:0000256" key="2">
    <source>
        <dbReference type="SAM" id="SignalP"/>
    </source>
</evidence>
<keyword evidence="1" id="KW-0472">Membrane</keyword>
<keyword evidence="4" id="KW-1185">Reference proteome</keyword>
<feature type="transmembrane region" description="Helical" evidence="1">
    <location>
        <begin position="79"/>
        <end position="98"/>
    </location>
</feature>
<protein>
    <recommendedName>
        <fullName evidence="5">Secreted protein</fullName>
    </recommendedName>
</protein>
<feature type="chain" id="PRO_5042557535" description="Secreted protein" evidence="2">
    <location>
        <begin position="26"/>
        <end position="105"/>
    </location>
</feature>